<dbReference type="Proteomes" id="UP000006180">
    <property type="component" value="Chromosome"/>
</dbReference>
<protein>
    <submittedName>
        <fullName evidence="2">Uncharacterized protein</fullName>
    </submittedName>
</protein>
<dbReference type="EMBL" id="CP003563">
    <property type="protein sequence ID" value="AFL49728.1"/>
    <property type="molecule type" value="Genomic_DNA"/>
</dbReference>
<dbReference type="HOGENOM" id="CLU_2094904_0_0_5"/>
<evidence type="ECO:0000313" key="2">
    <source>
        <dbReference type="EMBL" id="AFL49728.1"/>
    </source>
</evidence>
<evidence type="ECO:0000313" key="3">
    <source>
        <dbReference type="Proteomes" id="UP000006180"/>
    </source>
</evidence>
<name>I3X1H2_SINF2</name>
<dbReference type="AlphaFoldDB" id="I3X1H2"/>
<organism evidence="2 3">
    <name type="scientific">Sinorhizobium fredii (strain USDA 257)</name>
    <dbReference type="NCBI Taxonomy" id="1185652"/>
    <lineage>
        <taxon>Bacteria</taxon>
        <taxon>Pseudomonadati</taxon>
        <taxon>Pseudomonadota</taxon>
        <taxon>Alphaproteobacteria</taxon>
        <taxon>Hyphomicrobiales</taxon>
        <taxon>Rhizobiaceae</taxon>
        <taxon>Sinorhizobium/Ensifer group</taxon>
        <taxon>Sinorhizobium</taxon>
    </lineage>
</organism>
<sequence>MTQELNRIEIDLAPLQLVSRRMSEGRTTVPSDPLYMPSDYPSPPNAHAEAHLMTFSVTPREPIARLGTQALHLQTGAFTLYVTGTLFGLSFYSIELVRLVEGFEELYRSERSSTIH</sequence>
<dbReference type="RefSeq" id="WP_014761912.1">
    <property type="nucleotide sequence ID" value="NC_018000.1"/>
</dbReference>
<dbReference type="KEGG" id="sfd:USDA257_c11370"/>
<feature type="region of interest" description="Disordered" evidence="1">
    <location>
        <begin position="22"/>
        <end position="43"/>
    </location>
</feature>
<accession>I3X1H2</accession>
<dbReference type="PATRIC" id="fig|1185652.3.peg.1183"/>
<evidence type="ECO:0000256" key="1">
    <source>
        <dbReference type="SAM" id="MobiDB-lite"/>
    </source>
</evidence>
<proteinExistence type="predicted"/>
<reference evidence="2 3" key="1">
    <citation type="journal article" date="2012" name="J. Bacteriol.">
        <title>Complete genome sequence of the broad-host-range strain Sinorhizobium fredii USDA257.</title>
        <authorList>
            <person name="Schuldes J."/>
            <person name="Rodriguez Orbegoso M."/>
            <person name="Schmeisser C."/>
            <person name="Krishnan H.B."/>
            <person name="Daniel R."/>
            <person name="Streit W.R."/>
        </authorList>
    </citation>
    <scope>NUCLEOTIDE SEQUENCE [LARGE SCALE GENOMIC DNA]</scope>
    <source>
        <strain evidence="2 3">USDA 257</strain>
    </source>
</reference>
<gene>
    <name evidence="2" type="ORF">USDA257_c11370</name>
</gene>